<keyword evidence="2" id="KW-0186">Copper</keyword>
<dbReference type="Pfam" id="PF02630">
    <property type="entry name" value="SCO1-SenC"/>
    <property type="match status" value="1"/>
</dbReference>
<comment type="similarity">
    <text evidence="1">Belongs to the SCO1/2 family.</text>
</comment>
<proteinExistence type="inferred from homology"/>
<name>A0A6N8IV65_9BURK</name>
<comment type="caution">
    <text evidence="4">The sequence shown here is derived from an EMBL/GenBank/DDBJ whole genome shotgun (WGS) entry which is preliminary data.</text>
</comment>
<protein>
    <submittedName>
        <fullName evidence="4">SCO family protein</fullName>
    </submittedName>
</protein>
<dbReference type="Proteomes" id="UP000469385">
    <property type="component" value="Unassembled WGS sequence"/>
</dbReference>
<dbReference type="InterPro" id="IPR036249">
    <property type="entry name" value="Thioredoxin-like_sf"/>
</dbReference>
<dbReference type="PANTHER" id="PTHR12151:SF25">
    <property type="entry name" value="LINALOOL DEHYDRATASE_ISOMERASE DOMAIN-CONTAINING PROTEIN"/>
    <property type="match status" value="1"/>
</dbReference>
<keyword evidence="2" id="KW-0479">Metal-binding</keyword>
<keyword evidence="5" id="KW-1185">Reference proteome</keyword>
<reference evidence="4 5" key="1">
    <citation type="submission" date="2019-12" db="EMBL/GenBank/DDBJ databases">
        <authorList>
            <person name="Huq M.A."/>
        </authorList>
    </citation>
    <scope>NUCLEOTIDE SEQUENCE [LARGE SCALE GENOMIC DNA]</scope>
    <source>
        <strain evidence="4 5">MAH-25</strain>
    </source>
</reference>
<evidence type="ECO:0000256" key="2">
    <source>
        <dbReference type="PIRSR" id="PIRSR603782-1"/>
    </source>
</evidence>
<sequence>MQEPSLFPAPLPPVRRRHLPALLALAPWAVRPARAAPSAAPPDRADFPNVVLVNQHGRPVRFYDDLVLGDHVVAVHFMYAQCADICPMTTANLARVQGLLGERLGREVRLASISIDPRRDTPVILKAYAEKFDAREGWQFFTGQPKDIEQIRRQLGVWERDPARDRDKSQHTGMLVYGNQARGRWSRVSALADPARIAASLTRWA</sequence>
<dbReference type="PANTHER" id="PTHR12151">
    <property type="entry name" value="ELECTRON TRANSPORT PROTIN SCO1/SENC FAMILY MEMBER"/>
    <property type="match status" value="1"/>
</dbReference>
<evidence type="ECO:0000256" key="1">
    <source>
        <dbReference type="ARBA" id="ARBA00010996"/>
    </source>
</evidence>
<dbReference type="GO" id="GO:0046872">
    <property type="term" value="F:metal ion binding"/>
    <property type="evidence" value="ECO:0007669"/>
    <property type="project" value="UniProtKB-KW"/>
</dbReference>
<dbReference type="AlphaFoldDB" id="A0A6N8IV65"/>
<dbReference type="CDD" id="cd02968">
    <property type="entry name" value="SCO"/>
    <property type="match status" value="1"/>
</dbReference>
<feature type="binding site" evidence="2">
    <location>
        <position position="82"/>
    </location>
    <ligand>
        <name>Cu cation</name>
        <dbReference type="ChEBI" id="CHEBI:23378"/>
    </ligand>
</feature>
<dbReference type="Gene3D" id="3.40.30.10">
    <property type="entry name" value="Glutaredoxin"/>
    <property type="match status" value="1"/>
</dbReference>
<dbReference type="SUPFAM" id="SSF52833">
    <property type="entry name" value="Thioredoxin-like"/>
    <property type="match status" value="1"/>
</dbReference>
<gene>
    <name evidence="4" type="ORF">GON04_13420</name>
</gene>
<dbReference type="InterPro" id="IPR003782">
    <property type="entry name" value="SCO1/SenC"/>
</dbReference>
<organism evidence="4 5">
    <name type="scientific">Ramlibacter pinisoli</name>
    <dbReference type="NCBI Taxonomy" id="2682844"/>
    <lineage>
        <taxon>Bacteria</taxon>
        <taxon>Pseudomonadati</taxon>
        <taxon>Pseudomonadota</taxon>
        <taxon>Betaproteobacteria</taxon>
        <taxon>Burkholderiales</taxon>
        <taxon>Comamonadaceae</taxon>
        <taxon>Ramlibacter</taxon>
    </lineage>
</organism>
<evidence type="ECO:0000313" key="4">
    <source>
        <dbReference type="EMBL" id="MVQ30455.1"/>
    </source>
</evidence>
<evidence type="ECO:0000313" key="5">
    <source>
        <dbReference type="Proteomes" id="UP000469385"/>
    </source>
</evidence>
<dbReference type="EMBL" id="WSEL01000006">
    <property type="protein sequence ID" value="MVQ30455.1"/>
    <property type="molecule type" value="Genomic_DNA"/>
</dbReference>
<feature type="disulfide bond" description="Redox-active" evidence="3">
    <location>
        <begin position="82"/>
        <end position="86"/>
    </location>
</feature>
<accession>A0A6N8IV65</accession>
<keyword evidence="3" id="KW-1015">Disulfide bond</keyword>
<evidence type="ECO:0000256" key="3">
    <source>
        <dbReference type="PIRSR" id="PIRSR603782-2"/>
    </source>
</evidence>
<feature type="binding site" evidence="2">
    <location>
        <position position="86"/>
    </location>
    <ligand>
        <name>Cu cation</name>
        <dbReference type="ChEBI" id="CHEBI:23378"/>
    </ligand>
</feature>
<dbReference type="RefSeq" id="WP_157398584.1">
    <property type="nucleotide sequence ID" value="NZ_WSEL01000006.1"/>
</dbReference>